<dbReference type="eggNOG" id="KOG0015">
    <property type="taxonomic scope" value="Eukaryota"/>
</dbReference>
<dbReference type="EMBL" id="DS480447">
    <property type="protein sequence ID" value="EDO15739.1"/>
    <property type="molecule type" value="Genomic_DNA"/>
</dbReference>
<gene>
    <name evidence="9" type="ORF">Kpol_1073p27</name>
</gene>
<dbReference type="OrthoDB" id="2284405at2759"/>
<dbReference type="GeneID" id="5543833"/>
<organism evidence="10">
    <name type="scientific">Vanderwaltozyma polyspora (strain ATCC 22028 / DSM 70294 / BCRC 21397 / CBS 2163 / NBRC 10782 / NRRL Y-8283 / UCD 57-17)</name>
    <name type="common">Kluyveromyces polysporus</name>
    <dbReference type="NCBI Taxonomy" id="436907"/>
    <lineage>
        <taxon>Eukaryota</taxon>
        <taxon>Fungi</taxon>
        <taxon>Dikarya</taxon>
        <taxon>Ascomycota</taxon>
        <taxon>Saccharomycotina</taxon>
        <taxon>Saccharomycetes</taxon>
        <taxon>Saccharomycetales</taxon>
        <taxon>Saccharomycetaceae</taxon>
        <taxon>Vanderwaltozyma</taxon>
    </lineage>
</organism>
<evidence type="ECO:0000256" key="2">
    <source>
        <dbReference type="ARBA" id="ARBA00022503"/>
    </source>
</evidence>
<evidence type="ECO:0000256" key="5">
    <source>
        <dbReference type="ARBA" id="ARBA00023163"/>
    </source>
</evidence>
<dbReference type="Gene3D" id="3.40.1810.10">
    <property type="entry name" value="Transcription factor, MADS-box"/>
    <property type="match status" value="1"/>
</dbReference>
<keyword evidence="6" id="KW-0539">Nucleus</keyword>
<keyword evidence="4" id="KW-0238">DNA-binding</keyword>
<dbReference type="SMART" id="SM00432">
    <property type="entry name" value="MADS"/>
    <property type="match status" value="1"/>
</dbReference>
<dbReference type="InterPro" id="IPR050142">
    <property type="entry name" value="MADS-box/MEF2_TF"/>
</dbReference>
<feature type="domain" description="MADS-box" evidence="8">
    <location>
        <begin position="31"/>
        <end position="91"/>
    </location>
</feature>
<dbReference type="GO" id="GO:0005634">
    <property type="term" value="C:nucleus"/>
    <property type="evidence" value="ECO:0007669"/>
    <property type="project" value="UniProtKB-SubCell"/>
</dbReference>
<evidence type="ECO:0000256" key="6">
    <source>
        <dbReference type="ARBA" id="ARBA00023242"/>
    </source>
</evidence>
<keyword evidence="2" id="KW-0056">Arginine metabolism</keyword>
<feature type="compositionally biased region" description="Basic and acidic residues" evidence="7">
    <location>
        <begin position="1"/>
        <end position="13"/>
    </location>
</feature>
<keyword evidence="3" id="KW-0805">Transcription regulation</keyword>
<proteinExistence type="predicted"/>
<evidence type="ECO:0000313" key="9">
    <source>
        <dbReference type="EMBL" id="EDO15739.1"/>
    </source>
</evidence>
<evidence type="ECO:0000256" key="7">
    <source>
        <dbReference type="SAM" id="MobiDB-lite"/>
    </source>
</evidence>
<dbReference type="InParanoid" id="A7TPT8"/>
<dbReference type="FunFam" id="3.40.1810.10:FF:000002">
    <property type="entry name" value="Serum response factor b"/>
    <property type="match status" value="1"/>
</dbReference>
<dbReference type="AlphaFoldDB" id="A7TPT8"/>
<dbReference type="RefSeq" id="XP_001643597.1">
    <property type="nucleotide sequence ID" value="XM_001643547.1"/>
</dbReference>
<feature type="region of interest" description="Disordered" evidence="7">
    <location>
        <begin position="1"/>
        <end position="33"/>
    </location>
</feature>
<evidence type="ECO:0000256" key="1">
    <source>
        <dbReference type="ARBA" id="ARBA00004123"/>
    </source>
</evidence>
<dbReference type="GO" id="GO:0046983">
    <property type="term" value="F:protein dimerization activity"/>
    <property type="evidence" value="ECO:0007669"/>
    <property type="project" value="InterPro"/>
</dbReference>
<dbReference type="HOGENOM" id="CLU_053053_13_3_1"/>
<dbReference type="OMA" id="HEIWRES"/>
<dbReference type="InterPro" id="IPR036879">
    <property type="entry name" value="TF_MADSbox_sf"/>
</dbReference>
<dbReference type="GO" id="GO:0006525">
    <property type="term" value="P:arginine metabolic process"/>
    <property type="evidence" value="ECO:0007669"/>
    <property type="project" value="UniProtKB-KW"/>
</dbReference>
<reference evidence="9 10" key="1">
    <citation type="journal article" date="2007" name="Proc. Natl. Acad. Sci. U.S.A.">
        <title>Independent sorting-out of thousands of duplicated gene pairs in two yeast species descended from a whole-genome duplication.</title>
        <authorList>
            <person name="Scannell D.R."/>
            <person name="Frank A.C."/>
            <person name="Conant G.C."/>
            <person name="Byrne K.P."/>
            <person name="Woolfit M."/>
            <person name="Wolfe K.H."/>
        </authorList>
    </citation>
    <scope>NUCLEOTIDE SEQUENCE [LARGE SCALE GENOMIC DNA]</scope>
    <source>
        <strain evidence="10">ATCC 22028 / DSM 70294 / BCRC 21397 / CBS 2163 / NBRC 10782 / NRRL Y-8283 / UCD 57-17</strain>
    </source>
</reference>
<dbReference type="CDD" id="cd00120">
    <property type="entry name" value="MADS"/>
    <property type="match status" value="1"/>
</dbReference>
<evidence type="ECO:0000259" key="8">
    <source>
        <dbReference type="PROSITE" id="PS50066"/>
    </source>
</evidence>
<dbReference type="PANTHER" id="PTHR48019">
    <property type="entry name" value="SERUM RESPONSE FACTOR HOMOLOG"/>
    <property type="match status" value="1"/>
</dbReference>
<dbReference type="GO" id="GO:1900081">
    <property type="term" value="P:regulation of arginine catabolic process"/>
    <property type="evidence" value="ECO:0007669"/>
    <property type="project" value="EnsemblFungi"/>
</dbReference>
<dbReference type="PRINTS" id="PR00404">
    <property type="entry name" value="MADSDOMAIN"/>
</dbReference>
<protein>
    <recommendedName>
        <fullName evidence="8">MADS-box domain-containing protein</fullName>
    </recommendedName>
</protein>
<dbReference type="GO" id="GO:0000987">
    <property type="term" value="F:cis-regulatory region sequence-specific DNA binding"/>
    <property type="evidence" value="ECO:0007669"/>
    <property type="project" value="EnsemblFungi"/>
</dbReference>
<keyword evidence="10" id="KW-1185">Reference proteome</keyword>
<dbReference type="SUPFAM" id="SSF55455">
    <property type="entry name" value="SRF-like"/>
    <property type="match status" value="1"/>
</dbReference>
<dbReference type="KEGG" id="vpo:Kpol_1073p27"/>
<evidence type="ECO:0000256" key="3">
    <source>
        <dbReference type="ARBA" id="ARBA00023015"/>
    </source>
</evidence>
<dbReference type="PROSITE" id="PS50066">
    <property type="entry name" value="MADS_BOX_2"/>
    <property type="match status" value="1"/>
</dbReference>
<evidence type="ECO:0000313" key="10">
    <source>
        <dbReference type="Proteomes" id="UP000000267"/>
    </source>
</evidence>
<dbReference type="GO" id="GO:0045944">
    <property type="term" value="P:positive regulation of transcription by RNA polymerase II"/>
    <property type="evidence" value="ECO:0007669"/>
    <property type="project" value="EnsemblFungi"/>
</dbReference>
<accession>A7TPT8</accession>
<comment type="subcellular location">
    <subcellularLocation>
        <location evidence="1">Nucleus</location>
    </subcellularLocation>
</comment>
<keyword evidence="5" id="KW-0804">Transcription</keyword>
<sequence>MVKVESTEAHLENGARPYPTYIDDPEDEPNGKKRKLQLKYISNKSRRQVTFSKRRIGLMKKCYELSVMTGVNMLLLVASTDSKLVYTFSTPKLRRFIEENEGKSLVRNCLKKEDS</sequence>
<dbReference type="InterPro" id="IPR002100">
    <property type="entry name" value="TF_MADSbox"/>
</dbReference>
<evidence type="ECO:0000256" key="4">
    <source>
        <dbReference type="ARBA" id="ARBA00023125"/>
    </source>
</evidence>
<dbReference type="PhylomeDB" id="A7TPT8"/>
<dbReference type="STRING" id="436907.A7TPT8"/>
<dbReference type="Proteomes" id="UP000000267">
    <property type="component" value="Unassembled WGS sequence"/>
</dbReference>
<dbReference type="Pfam" id="PF00319">
    <property type="entry name" value="SRF-TF"/>
    <property type="match status" value="1"/>
</dbReference>
<dbReference type="GO" id="GO:1900079">
    <property type="term" value="P:regulation of arginine biosynthetic process"/>
    <property type="evidence" value="ECO:0007669"/>
    <property type="project" value="EnsemblFungi"/>
</dbReference>
<name>A7TPT8_VANPO</name>